<dbReference type="PROSITE" id="PS00125">
    <property type="entry name" value="SER_THR_PHOSPHATASE"/>
    <property type="match status" value="1"/>
</dbReference>
<protein>
    <submittedName>
        <fullName evidence="2">Serine/threonine protein phosphatase</fullName>
    </submittedName>
</protein>
<evidence type="ECO:0000313" key="2">
    <source>
        <dbReference type="EMBL" id="PLC54857.1"/>
    </source>
</evidence>
<dbReference type="Proteomes" id="UP000234328">
    <property type="component" value="Unassembled WGS sequence"/>
</dbReference>
<dbReference type="InterPro" id="IPR050126">
    <property type="entry name" value="Ap4A_hydrolase"/>
</dbReference>
<reference evidence="2 3" key="1">
    <citation type="submission" date="2017-10" db="EMBL/GenBank/DDBJ databases">
        <title>Two draft genome sequences of Pusillimonas sp. strains isolated from a nitrate- and radionuclide-contaminated groundwater in Russia.</title>
        <authorList>
            <person name="Grouzdev D.S."/>
            <person name="Tourova T.P."/>
            <person name="Goeva M.A."/>
            <person name="Babich T.L."/>
            <person name="Sokolova D.S."/>
            <person name="Abdullin R."/>
            <person name="Poltaraus A.B."/>
            <person name="Toshchakov S.V."/>
            <person name="Nazina T.N."/>
        </authorList>
    </citation>
    <scope>NUCLEOTIDE SEQUENCE [LARGE SCALE GENOMIC DNA]</scope>
    <source>
        <strain evidence="2 3">JR1/69-2-13</strain>
    </source>
</reference>
<dbReference type="GO" id="GO:0005737">
    <property type="term" value="C:cytoplasm"/>
    <property type="evidence" value="ECO:0007669"/>
    <property type="project" value="TreeGrafter"/>
</dbReference>
<dbReference type="Pfam" id="PF00149">
    <property type="entry name" value="Metallophos"/>
    <property type="match status" value="1"/>
</dbReference>
<organism evidence="2 3">
    <name type="scientific">Pollutimonas nitritireducens</name>
    <dbReference type="NCBI Taxonomy" id="2045209"/>
    <lineage>
        <taxon>Bacteria</taxon>
        <taxon>Pseudomonadati</taxon>
        <taxon>Pseudomonadota</taxon>
        <taxon>Betaproteobacteria</taxon>
        <taxon>Burkholderiales</taxon>
        <taxon>Alcaligenaceae</taxon>
        <taxon>Pollutimonas</taxon>
    </lineage>
</organism>
<dbReference type="AlphaFoldDB" id="A0A2N4UIJ8"/>
<dbReference type="RefSeq" id="WP_102068934.1">
    <property type="nucleotide sequence ID" value="NZ_PDNV01000003.1"/>
</dbReference>
<comment type="caution">
    <text evidence="2">The sequence shown here is derived from an EMBL/GenBank/DDBJ whole genome shotgun (WGS) entry which is preliminary data.</text>
</comment>
<keyword evidence="3" id="KW-1185">Reference proteome</keyword>
<dbReference type="Gene3D" id="3.60.21.10">
    <property type="match status" value="1"/>
</dbReference>
<feature type="domain" description="Serine/threonine specific protein phosphatases" evidence="1">
    <location>
        <begin position="73"/>
        <end position="78"/>
    </location>
</feature>
<dbReference type="SUPFAM" id="SSF56300">
    <property type="entry name" value="Metallo-dependent phosphatases"/>
    <property type="match status" value="1"/>
</dbReference>
<dbReference type="OrthoDB" id="5296354at2"/>
<dbReference type="EMBL" id="PDNV01000003">
    <property type="protein sequence ID" value="PLC54857.1"/>
    <property type="molecule type" value="Genomic_DNA"/>
</dbReference>
<dbReference type="InterPro" id="IPR006186">
    <property type="entry name" value="Ser/Thr-sp_prot-phosphatase"/>
</dbReference>
<evidence type="ECO:0000259" key="1">
    <source>
        <dbReference type="PROSITE" id="PS00125"/>
    </source>
</evidence>
<dbReference type="PANTHER" id="PTHR42850">
    <property type="entry name" value="METALLOPHOSPHOESTERASE"/>
    <property type="match status" value="1"/>
</dbReference>
<dbReference type="GO" id="GO:0016791">
    <property type="term" value="F:phosphatase activity"/>
    <property type="evidence" value="ECO:0007669"/>
    <property type="project" value="TreeGrafter"/>
</dbReference>
<accession>A0A2N4UIJ8</accession>
<proteinExistence type="predicted"/>
<gene>
    <name evidence="2" type="ORF">CR155_05195</name>
</gene>
<dbReference type="InterPro" id="IPR004843">
    <property type="entry name" value="Calcineurin-like_PHP"/>
</dbReference>
<evidence type="ECO:0000313" key="3">
    <source>
        <dbReference type="Proteomes" id="UP000234328"/>
    </source>
</evidence>
<sequence length="221" mass="24724">MDIFIQHYKKNMAGRDYAVGDIHGHFGRLEHAMETIGFDPGQDRLFSVGDLVDRGPQADQALDWLALPWFHAVRGNHEDYAIRHSLIGGVDIENYRSNGGGWFLDMPRTRQKQFGLVFNDLPYAMEIETDNGLVGIIHAVCPVPDWAQLADALGSESARMQAIWSRERIQSLDETKVKNIHAVVVGHTPLQEVVALGNTVHIDTGGWLEKGHFTLLDLGNF</sequence>
<dbReference type="PANTHER" id="PTHR42850:SF4">
    <property type="entry name" value="ZINC-DEPENDENT ENDOPOLYPHOSPHATASE"/>
    <property type="match status" value="1"/>
</dbReference>
<dbReference type="InterPro" id="IPR029052">
    <property type="entry name" value="Metallo-depent_PP-like"/>
</dbReference>
<name>A0A2N4UIJ8_9BURK</name>